<reference evidence="7 8" key="1">
    <citation type="submission" date="2018-11" db="EMBL/GenBank/DDBJ databases">
        <title>Sequencing the genomes of 1000 actinobacteria strains.</title>
        <authorList>
            <person name="Klenk H.-P."/>
        </authorList>
    </citation>
    <scope>NUCLEOTIDE SEQUENCE [LARGE SCALE GENOMIC DNA]</scope>
    <source>
        <strain evidence="7 8">DSM 11294</strain>
    </source>
</reference>
<keyword evidence="8" id="KW-1185">Reference proteome</keyword>
<evidence type="ECO:0000256" key="1">
    <source>
        <dbReference type="ARBA" id="ARBA00004196"/>
    </source>
</evidence>
<evidence type="ECO:0000256" key="4">
    <source>
        <dbReference type="ARBA" id="ARBA00022729"/>
    </source>
</evidence>
<name>A0A3N2BDV3_9MICO</name>
<sequence>MTTLHSTSRLAALGGAALLALSACSASTASEPAPEAPAAEEAPESSAFPVTIEHEFGETVIEAEPERIVAIGWGDLDNLLALDVPPVGYFGALSEGLLPWAADQIDGSEPEFLGYTTEVDYEQIAALEPDLIIAVQGTAVDDESYRLLDEIAPTVARPAGMGGWQVGREDGTRQIAAALGRADEGEELLRELSAQFEAARQAYPALEGATGVSVITYDASLYYAFAPIDGRGAFLEDLGLEWPEAVRDQYDGTTFSVELSPEEVGILDGDVVLFMVDEPEYDPIADNGLFERFDADLIAVTAETRTAISLNTPLSTAYAIEHLTPVIAEALDD</sequence>
<comment type="similarity">
    <text evidence="2">Belongs to the bacterial solute-binding protein 8 family.</text>
</comment>
<feature type="signal peptide" evidence="5">
    <location>
        <begin position="1"/>
        <end position="25"/>
    </location>
</feature>
<evidence type="ECO:0000313" key="8">
    <source>
        <dbReference type="Proteomes" id="UP000280668"/>
    </source>
</evidence>
<evidence type="ECO:0000256" key="5">
    <source>
        <dbReference type="SAM" id="SignalP"/>
    </source>
</evidence>
<dbReference type="Gene3D" id="3.40.50.1980">
    <property type="entry name" value="Nitrogenase molybdenum iron protein domain"/>
    <property type="match status" value="2"/>
</dbReference>
<gene>
    <name evidence="7" type="ORF">EDD31_1802</name>
</gene>
<feature type="chain" id="PRO_5038947895" evidence="5">
    <location>
        <begin position="26"/>
        <end position="333"/>
    </location>
</feature>
<dbReference type="GO" id="GO:0030288">
    <property type="term" value="C:outer membrane-bounded periplasmic space"/>
    <property type="evidence" value="ECO:0007669"/>
    <property type="project" value="TreeGrafter"/>
</dbReference>
<dbReference type="CDD" id="cd01146">
    <property type="entry name" value="FhuD"/>
    <property type="match status" value="1"/>
</dbReference>
<dbReference type="InterPro" id="IPR006311">
    <property type="entry name" value="TAT_signal"/>
</dbReference>
<comment type="caution">
    <text evidence="7">The sequence shown here is derived from an EMBL/GenBank/DDBJ whole genome shotgun (WGS) entry which is preliminary data.</text>
</comment>
<dbReference type="RefSeq" id="WP_123303839.1">
    <property type="nucleotide sequence ID" value="NZ_RKHK01000001.1"/>
</dbReference>
<dbReference type="GO" id="GO:1901678">
    <property type="term" value="P:iron coordination entity transport"/>
    <property type="evidence" value="ECO:0007669"/>
    <property type="project" value="UniProtKB-ARBA"/>
</dbReference>
<dbReference type="Pfam" id="PF01497">
    <property type="entry name" value="Peripla_BP_2"/>
    <property type="match status" value="1"/>
</dbReference>
<proteinExistence type="inferred from homology"/>
<dbReference type="PANTHER" id="PTHR30532:SF24">
    <property type="entry name" value="FERRIC ENTEROBACTIN-BINDING PERIPLASMIC PROTEIN FEPB"/>
    <property type="match status" value="1"/>
</dbReference>
<keyword evidence="3" id="KW-0813">Transport</keyword>
<dbReference type="PROSITE" id="PS51318">
    <property type="entry name" value="TAT"/>
    <property type="match status" value="1"/>
</dbReference>
<dbReference type="AlphaFoldDB" id="A0A3N2BDV3"/>
<dbReference type="EMBL" id="RKHK01000001">
    <property type="protein sequence ID" value="ROR73422.1"/>
    <property type="molecule type" value="Genomic_DNA"/>
</dbReference>
<dbReference type="Proteomes" id="UP000280668">
    <property type="component" value="Unassembled WGS sequence"/>
</dbReference>
<evidence type="ECO:0000313" key="7">
    <source>
        <dbReference type="EMBL" id="ROR73422.1"/>
    </source>
</evidence>
<dbReference type="OrthoDB" id="1846031at2"/>
<dbReference type="InterPro" id="IPR002491">
    <property type="entry name" value="ABC_transptr_periplasmic_BD"/>
</dbReference>
<evidence type="ECO:0000259" key="6">
    <source>
        <dbReference type="PROSITE" id="PS50983"/>
    </source>
</evidence>
<comment type="subcellular location">
    <subcellularLocation>
        <location evidence="1">Cell envelope</location>
    </subcellularLocation>
</comment>
<accession>A0A3N2BDV3</accession>
<keyword evidence="4 5" id="KW-0732">Signal</keyword>
<dbReference type="SUPFAM" id="SSF53807">
    <property type="entry name" value="Helical backbone' metal receptor"/>
    <property type="match status" value="1"/>
</dbReference>
<dbReference type="PROSITE" id="PS50983">
    <property type="entry name" value="FE_B12_PBP"/>
    <property type="match status" value="1"/>
</dbReference>
<evidence type="ECO:0000256" key="2">
    <source>
        <dbReference type="ARBA" id="ARBA00008814"/>
    </source>
</evidence>
<organism evidence="7 8">
    <name type="scientific">Bogoriella caseilytica</name>
    <dbReference type="NCBI Taxonomy" id="56055"/>
    <lineage>
        <taxon>Bacteria</taxon>
        <taxon>Bacillati</taxon>
        <taxon>Actinomycetota</taxon>
        <taxon>Actinomycetes</taxon>
        <taxon>Micrococcales</taxon>
        <taxon>Bogoriellaceae</taxon>
        <taxon>Bogoriella</taxon>
    </lineage>
</organism>
<dbReference type="InterPro" id="IPR051313">
    <property type="entry name" value="Bact_iron-sidero_bind"/>
</dbReference>
<protein>
    <submittedName>
        <fullName evidence="7">Iron complex transport system substrate-binding protein</fullName>
    </submittedName>
</protein>
<feature type="domain" description="Fe/B12 periplasmic-binding" evidence="6">
    <location>
        <begin position="67"/>
        <end position="331"/>
    </location>
</feature>
<evidence type="ECO:0000256" key="3">
    <source>
        <dbReference type="ARBA" id="ARBA00022448"/>
    </source>
</evidence>
<dbReference type="PANTHER" id="PTHR30532">
    <property type="entry name" value="IRON III DICITRATE-BINDING PERIPLASMIC PROTEIN"/>
    <property type="match status" value="1"/>
</dbReference>